<dbReference type="STRING" id="1033802.SSPSH_002724"/>
<feature type="signal peptide" evidence="1">
    <location>
        <begin position="1"/>
        <end position="23"/>
    </location>
</feature>
<dbReference type="Proteomes" id="UP000006242">
    <property type="component" value="Unassembled WGS sequence"/>
</dbReference>
<proteinExistence type="predicted"/>
<evidence type="ECO:0000256" key="1">
    <source>
        <dbReference type="SAM" id="SignalP"/>
    </source>
</evidence>
<gene>
    <name evidence="2" type="ORF">SSPSH_002724</name>
</gene>
<dbReference type="GO" id="GO:0016787">
    <property type="term" value="F:hydrolase activity"/>
    <property type="evidence" value="ECO:0007669"/>
    <property type="project" value="UniProtKB-KW"/>
</dbReference>
<dbReference type="EMBL" id="AFNV02000019">
    <property type="protein sequence ID" value="ERJ18443.1"/>
    <property type="molecule type" value="Genomic_DNA"/>
</dbReference>
<dbReference type="InterPro" id="IPR050114">
    <property type="entry name" value="UPF0173_UPF0282_UlaG_hydrolase"/>
</dbReference>
<keyword evidence="1" id="KW-0732">Signal</keyword>
<dbReference type="SUPFAM" id="SSF56281">
    <property type="entry name" value="Metallo-hydrolase/oxidoreductase"/>
    <property type="match status" value="1"/>
</dbReference>
<dbReference type="Gene3D" id="3.60.15.10">
    <property type="entry name" value="Ribonuclease Z/Hydroxyacylglutathione hydrolase-like"/>
    <property type="match status" value="1"/>
</dbReference>
<accession>U2FVX3</accession>
<evidence type="ECO:0000313" key="3">
    <source>
        <dbReference type="Proteomes" id="UP000006242"/>
    </source>
</evidence>
<protein>
    <submittedName>
        <fullName evidence="2">Metallo-hydrolase-oxidoreductase protein</fullName>
    </submittedName>
</protein>
<name>U2FVX3_9GAMM</name>
<reference evidence="2 3" key="2">
    <citation type="journal article" date="2013" name="PLoS ONE">
        <title>INDIGO - INtegrated Data Warehouse of MIcrobial GenOmes with Examples from the Red Sea Extremophiles.</title>
        <authorList>
            <person name="Alam I."/>
            <person name="Antunes A."/>
            <person name="Kamau A.A."/>
            <person name="Ba Alawi W."/>
            <person name="Kalkatawi M."/>
            <person name="Stingl U."/>
            <person name="Bajic V.B."/>
        </authorList>
    </citation>
    <scope>NUCLEOTIDE SEQUENCE [LARGE SCALE GENOMIC DNA]</scope>
    <source>
        <strain evidence="2 3">E1L3A</strain>
    </source>
</reference>
<dbReference type="RefSeq" id="WP_006912096.1">
    <property type="nucleotide sequence ID" value="NZ_AFNV02000019.1"/>
</dbReference>
<reference evidence="2 3" key="1">
    <citation type="journal article" date="2011" name="J. Bacteriol.">
        <title>Genome sequence of Salinisphaera shabanensis, a gammaproteobacterium from the harsh, variable environment of the brine-seawater interface of the Shaban Deep in the Red Sea.</title>
        <authorList>
            <person name="Antunes A."/>
            <person name="Alam I."/>
            <person name="Bajic V.B."/>
            <person name="Stingl U."/>
        </authorList>
    </citation>
    <scope>NUCLEOTIDE SEQUENCE [LARGE SCALE GENOMIC DNA]</scope>
    <source>
        <strain evidence="2 3">E1L3A</strain>
    </source>
</reference>
<dbReference type="InterPro" id="IPR036866">
    <property type="entry name" value="RibonucZ/Hydroxyglut_hydro"/>
</dbReference>
<dbReference type="AlphaFoldDB" id="U2FVX3"/>
<feature type="chain" id="PRO_5004628052" evidence="1">
    <location>
        <begin position="24"/>
        <end position="252"/>
    </location>
</feature>
<keyword evidence="3" id="KW-1185">Reference proteome</keyword>
<dbReference type="Pfam" id="PF13483">
    <property type="entry name" value="Lactamase_B_3"/>
    <property type="match status" value="1"/>
</dbReference>
<dbReference type="eggNOG" id="COG2220">
    <property type="taxonomic scope" value="Bacteria"/>
</dbReference>
<dbReference type="PANTHER" id="PTHR43546:SF3">
    <property type="entry name" value="UPF0173 METAL-DEPENDENT HYDROLASE MJ1163"/>
    <property type="match status" value="1"/>
</dbReference>
<sequence>MMKSLISMLFAVSLALGATTVWAAPESENAVDTAQGDVTLYPVQHASFVLEWNGQTIYVDPTQGADAYAGLPTADIVLLTHGHGDHLDRETLDGLDLRKALVVMPQAVADDIGETYGHAQTIMDNGETVHTDAGVGIHAVPMYNLPPSDDAYHPRGWGNGYVVTLADKRIYISGDTEGIDEMRALENIDVAFVCMNLPYTMDVEQAADAVADFSPAVVYPYHYRGQDTEKFRDLLADKNVATEVRLRDWYAQ</sequence>
<comment type="caution">
    <text evidence="2">The sequence shown here is derived from an EMBL/GenBank/DDBJ whole genome shotgun (WGS) entry which is preliminary data.</text>
</comment>
<organism evidence="2 3">
    <name type="scientific">Salinisphaera shabanensis E1L3A</name>
    <dbReference type="NCBI Taxonomy" id="1033802"/>
    <lineage>
        <taxon>Bacteria</taxon>
        <taxon>Pseudomonadati</taxon>
        <taxon>Pseudomonadota</taxon>
        <taxon>Gammaproteobacteria</taxon>
        <taxon>Salinisphaerales</taxon>
        <taxon>Salinisphaeraceae</taxon>
        <taxon>Salinisphaera</taxon>
    </lineage>
</organism>
<evidence type="ECO:0000313" key="2">
    <source>
        <dbReference type="EMBL" id="ERJ18443.1"/>
    </source>
</evidence>
<dbReference type="PANTHER" id="PTHR43546">
    <property type="entry name" value="UPF0173 METAL-DEPENDENT HYDROLASE MJ1163-RELATED"/>
    <property type="match status" value="1"/>
</dbReference>